<keyword evidence="2" id="KW-1185">Reference proteome</keyword>
<evidence type="ECO:0000313" key="2">
    <source>
        <dbReference type="Proteomes" id="UP000053676"/>
    </source>
</evidence>
<dbReference type="Proteomes" id="UP000053676">
    <property type="component" value="Unassembled WGS sequence"/>
</dbReference>
<accession>W2T1J2</accession>
<dbReference type="AlphaFoldDB" id="W2T1J2"/>
<gene>
    <name evidence="1" type="ORF">NECAME_03844</name>
</gene>
<evidence type="ECO:0000313" key="1">
    <source>
        <dbReference type="EMBL" id="ETN75121.1"/>
    </source>
</evidence>
<dbReference type="EMBL" id="KI660312">
    <property type="protein sequence ID" value="ETN75121.1"/>
    <property type="molecule type" value="Genomic_DNA"/>
</dbReference>
<name>W2T1J2_NECAM</name>
<proteinExistence type="predicted"/>
<reference evidence="2" key="1">
    <citation type="journal article" date="2014" name="Nat. Genet.">
        <title>Genome of the human hookworm Necator americanus.</title>
        <authorList>
            <person name="Tang Y.T."/>
            <person name="Gao X."/>
            <person name="Rosa B.A."/>
            <person name="Abubucker S."/>
            <person name="Hallsworth-Pepin K."/>
            <person name="Martin J."/>
            <person name="Tyagi R."/>
            <person name="Heizer E."/>
            <person name="Zhang X."/>
            <person name="Bhonagiri-Palsikar V."/>
            <person name="Minx P."/>
            <person name="Warren W.C."/>
            <person name="Wang Q."/>
            <person name="Zhan B."/>
            <person name="Hotez P.J."/>
            <person name="Sternberg P.W."/>
            <person name="Dougall A."/>
            <person name="Gaze S.T."/>
            <person name="Mulvenna J."/>
            <person name="Sotillo J."/>
            <person name="Ranganathan S."/>
            <person name="Rabelo E.M."/>
            <person name="Wilson R.K."/>
            <person name="Felgner P.L."/>
            <person name="Bethony J."/>
            <person name="Hawdon J.M."/>
            <person name="Gasser R.B."/>
            <person name="Loukas A."/>
            <person name="Mitreva M."/>
        </authorList>
    </citation>
    <scope>NUCLEOTIDE SEQUENCE [LARGE SCALE GENOMIC DNA]</scope>
</reference>
<organism evidence="1 2">
    <name type="scientific">Necator americanus</name>
    <name type="common">Human hookworm</name>
    <dbReference type="NCBI Taxonomy" id="51031"/>
    <lineage>
        <taxon>Eukaryota</taxon>
        <taxon>Metazoa</taxon>
        <taxon>Ecdysozoa</taxon>
        <taxon>Nematoda</taxon>
        <taxon>Chromadorea</taxon>
        <taxon>Rhabditida</taxon>
        <taxon>Rhabditina</taxon>
        <taxon>Rhabditomorpha</taxon>
        <taxon>Strongyloidea</taxon>
        <taxon>Ancylostomatidae</taxon>
        <taxon>Bunostominae</taxon>
        <taxon>Necator</taxon>
    </lineage>
</organism>
<sequence>MGLLNWQNQFSVLEKDSDVAQPVGGPASALRSPVSVGIHFELNSLNRFLKWTWKDLRCTCSDYAYDTVHSTTTLNL</sequence>
<protein>
    <submittedName>
        <fullName evidence="1">Uncharacterized protein</fullName>
    </submittedName>
</protein>
<dbReference type="KEGG" id="nai:NECAME_03844"/>